<evidence type="ECO:0000313" key="6">
    <source>
        <dbReference type="Proteomes" id="UP001274321"/>
    </source>
</evidence>
<evidence type="ECO:0000256" key="1">
    <source>
        <dbReference type="ARBA" id="ARBA00004370"/>
    </source>
</evidence>
<dbReference type="Gene3D" id="2.40.160.50">
    <property type="entry name" value="membrane protein fhac: a member of the omp85/tpsb transporter family"/>
    <property type="match status" value="1"/>
</dbReference>
<dbReference type="Gene3D" id="3.10.20.310">
    <property type="entry name" value="membrane protein fhac"/>
    <property type="match status" value="1"/>
</dbReference>
<keyword evidence="2" id="KW-1134">Transmembrane beta strand</keyword>
<dbReference type="PANTHER" id="PTHR12815:SF42">
    <property type="entry name" value="BACTERIAL SURFACE ANTIGEN (D15) DOMAIN-CONTAINING PROTEIN"/>
    <property type="match status" value="1"/>
</dbReference>
<dbReference type="RefSeq" id="WP_319843080.1">
    <property type="nucleotide sequence ID" value="NZ_JAXAFJ010000001.1"/>
</dbReference>
<protein>
    <submittedName>
        <fullName evidence="5">Autotransporter assembly complex family protein</fullName>
    </submittedName>
</protein>
<evidence type="ECO:0000256" key="2">
    <source>
        <dbReference type="ARBA" id="ARBA00022452"/>
    </source>
</evidence>
<evidence type="ECO:0000313" key="5">
    <source>
        <dbReference type="EMBL" id="MDX6804972.1"/>
    </source>
</evidence>
<dbReference type="PANTHER" id="PTHR12815">
    <property type="entry name" value="SORTING AND ASSEMBLY MACHINERY SAMM50 PROTEIN FAMILY MEMBER"/>
    <property type="match status" value="1"/>
</dbReference>
<dbReference type="InterPro" id="IPR000184">
    <property type="entry name" value="Bac_surfAg_D15"/>
</dbReference>
<feature type="domain" description="Bacterial surface antigen (D15)" evidence="4">
    <location>
        <begin position="345"/>
        <end position="660"/>
    </location>
</feature>
<keyword evidence="3" id="KW-0472">Membrane</keyword>
<organism evidence="5 6">
    <name type="scientific">Terrihabitans rhizophilus</name>
    <dbReference type="NCBI Taxonomy" id="3092662"/>
    <lineage>
        <taxon>Bacteria</taxon>
        <taxon>Pseudomonadati</taxon>
        <taxon>Pseudomonadota</taxon>
        <taxon>Alphaproteobacteria</taxon>
        <taxon>Hyphomicrobiales</taxon>
        <taxon>Terrihabitans</taxon>
    </lineage>
</organism>
<gene>
    <name evidence="5" type="ORF">SCD90_02740</name>
</gene>
<sequence>MLGKLYRVEPRIAVAVLAVGLLALPDQPAQAFSFFGLFGGEKVPAANPASLPYALTFETGTATDVEQALKDASTLYRLRADPPADGEALALRARTEPQRLVDAMWGAGYYNASAAVIVGDHRIGQQQVDTSAVARYAEAFRNRAHVPVRIVVDPGAQFTFRSVTVLDAATGLPFPEDQLPPKVVNLNAGEPARAADILAAEARIIDHFRGAGHPFVKTVSRDPVVFHGQAAMDLTLTIRVGPEAGIGEVSVSGTEKVDPRVVRSYVYTEPGNPYSPDELRDMRKSVGRIEAISSVRIREAESLDALGNLPIALEVTERKPRLIGASAEYSTVDGPALSAYWAHRNLFGGAERLRLDGSLFFAQRGNDTGLPDFGDFGWEDLGGRLSASFLKPALGGSRNDFLLDTTVSREATEGYLASFGNVTAALRHRWTDSFSAQIGPEFEIGQSEDVLTDLTGEALDYNLFGLRAAVTYDSTDNALEPTKGIRATASVGSYFDVFDDSVSMTVGQAKASTYFALDEDARYVLAGRIGIGSITGADIEDIPANRRFFAGGGGSVRGYNYRSLGPQLDGEPLGGLSLLEASVEARIRVTEKIGIVPFIDAGTAFADSLPEFDEDVRFAAGLGLRYYTGIGPIRLDVAVPVNPGEGDPDYAVYIGIGQAF</sequence>
<name>A0ABU4RJI1_9HYPH</name>
<evidence type="ECO:0000259" key="4">
    <source>
        <dbReference type="Pfam" id="PF01103"/>
    </source>
</evidence>
<reference evidence="5 6" key="1">
    <citation type="submission" date="2023-11" db="EMBL/GenBank/DDBJ databases">
        <authorList>
            <person name="Bao R."/>
        </authorList>
    </citation>
    <scope>NUCLEOTIDE SEQUENCE [LARGE SCALE GENOMIC DNA]</scope>
    <source>
        <strain evidence="5 6">PJ23</strain>
    </source>
</reference>
<keyword evidence="2" id="KW-0812">Transmembrane</keyword>
<dbReference type="Pfam" id="PF01103">
    <property type="entry name" value="Omp85"/>
    <property type="match status" value="1"/>
</dbReference>
<accession>A0ABU4RJI1</accession>
<dbReference type="Proteomes" id="UP001274321">
    <property type="component" value="Unassembled WGS sequence"/>
</dbReference>
<evidence type="ECO:0000256" key="3">
    <source>
        <dbReference type="ARBA" id="ARBA00023136"/>
    </source>
</evidence>
<dbReference type="EMBL" id="JAXAFJ010000001">
    <property type="protein sequence ID" value="MDX6804972.1"/>
    <property type="molecule type" value="Genomic_DNA"/>
</dbReference>
<dbReference type="InterPro" id="IPR039910">
    <property type="entry name" value="D15-like"/>
</dbReference>
<keyword evidence="6" id="KW-1185">Reference proteome</keyword>
<comment type="subcellular location">
    <subcellularLocation>
        <location evidence="1">Membrane</location>
    </subcellularLocation>
</comment>
<proteinExistence type="predicted"/>
<comment type="caution">
    <text evidence="5">The sequence shown here is derived from an EMBL/GenBank/DDBJ whole genome shotgun (WGS) entry which is preliminary data.</text>
</comment>